<evidence type="ECO:0000256" key="10">
    <source>
        <dbReference type="SAM" id="MobiDB-lite"/>
    </source>
</evidence>
<name>A0A6A6EJ29_9PEZI</name>
<dbReference type="GO" id="GO:0005739">
    <property type="term" value="C:mitochondrion"/>
    <property type="evidence" value="ECO:0007669"/>
    <property type="project" value="UniProtKB-SubCell"/>
</dbReference>
<dbReference type="Pfam" id="PF05277">
    <property type="entry name" value="DUF726"/>
    <property type="match status" value="1"/>
</dbReference>
<reference evidence="11" key="1">
    <citation type="journal article" date="2020" name="Stud. Mycol.">
        <title>101 Dothideomycetes genomes: a test case for predicting lifestyles and emergence of pathogens.</title>
        <authorList>
            <person name="Haridas S."/>
            <person name="Albert R."/>
            <person name="Binder M."/>
            <person name="Bloem J."/>
            <person name="Labutti K."/>
            <person name="Salamov A."/>
            <person name="Andreopoulos B."/>
            <person name="Baker S."/>
            <person name="Barry K."/>
            <person name="Bills G."/>
            <person name="Bluhm B."/>
            <person name="Cannon C."/>
            <person name="Castanera R."/>
            <person name="Culley D."/>
            <person name="Daum C."/>
            <person name="Ezra D."/>
            <person name="Gonzalez J."/>
            <person name="Henrissat B."/>
            <person name="Kuo A."/>
            <person name="Liang C."/>
            <person name="Lipzen A."/>
            <person name="Lutzoni F."/>
            <person name="Magnuson J."/>
            <person name="Mondo S."/>
            <person name="Nolan M."/>
            <person name="Ohm R."/>
            <person name="Pangilinan J."/>
            <person name="Park H.-J."/>
            <person name="Ramirez L."/>
            <person name="Alfaro M."/>
            <person name="Sun H."/>
            <person name="Tritt A."/>
            <person name="Yoshinaga Y."/>
            <person name="Zwiers L.-H."/>
            <person name="Turgeon B."/>
            <person name="Goodwin S."/>
            <person name="Spatafora J."/>
            <person name="Crous P."/>
            <person name="Grigoriev I."/>
        </authorList>
    </citation>
    <scope>NUCLEOTIDE SEQUENCE</scope>
    <source>
        <strain evidence="11">CBS 207.26</strain>
    </source>
</reference>
<evidence type="ECO:0000256" key="6">
    <source>
        <dbReference type="ARBA" id="ARBA00022824"/>
    </source>
</evidence>
<evidence type="ECO:0000313" key="11">
    <source>
        <dbReference type="EMBL" id="KAF2190150.1"/>
    </source>
</evidence>
<dbReference type="PANTHER" id="PTHR48182:SF2">
    <property type="entry name" value="PROTEIN SERAC1"/>
    <property type="match status" value="1"/>
</dbReference>
<keyword evidence="6" id="KW-0256">Endoplasmic reticulum</keyword>
<evidence type="ECO:0000313" key="12">
    <source>
        <dbReference type="Proteomes" id="UP000800200"/>
    </source>
</evidence>
<evidence type="ECO:0000256" key="1">
    <source>
        <dbReference type="ARBA" id="ARBA00004141"/>
    </source>
</evidence>
<comment type="subcellular location">
    <subcellularLocation>
        <location evidence="3">Endoplasmic reticulum</location>
    </subcellularLocation>
    <subcellularLocation>
        <location evidence="1">Membrane</location>
        <topology evidence="1">Multi-pass membrane protein</topology>
    </subcellularLocation>
    <subcellularLocation>
        <location evidence="2">Mitochondrion</location>
    </subcellularLocation>
</comment>
<dbReference type="GO" id="GO:0005783">
    <property type="term" value="C:endoplasmic reticulum"/>
    <property type="evidence" value="ECO:0007669"/>
    <property type="project" value="UniProtKB-SubCell"/>
</dbReference>
<dbReference type="InterPro" id="IPR029058">
    <property type="entry name" value="AB_hydrolase_fold"/>
</dbReference>
<evidence type="ECO:0000256" key="2">
    <source>
        <dbReference type="ARBA" id="ARBA00004173"/>
    </source>
</evidence>
<dbReference type="Proteomes" id="UP000800200">
    <property type="component" value="Unassembled WGS sequence"/>
</dbReference>
<dbReference type="EMBL" id="ML994619">
    <property type="protein sequence ID" value="KAF2190150.1"/>
    <property type="molecule type" value="Genomic_DNA"/>
</dbReference>
<evidence type="ECO:0000256" key="5">
    <source>
        <dbReference type="ARBA" id="ARBA00022692"/>
    </source>
</evidence>
<dbReference type="GO" id="GO:0016020">
    <property type="term" value="C:membrane"/>
    <property type="evidence" value="ECO:0007669"/>
    <property type="project" value="UniProtKB-SubCell"/>
</dbReference>
<dbReference type="InterPro" id="IPR052374">
    <property type="entry name" value="SERAC1"/>
</dbReference>
<gene>
    <name evidence="11" type="ORF">K469DRAFT_24404</name>
</gene>
<dbReference type="SUPFAM" id="SSF53474">
    <property type="entry name" value="alpha/beta-Hydrolases"/>
    <property type="match status" value="1"/>
</dbReference>
<dbReference type="InterPro" id="IPR007941">
    <property type="entry name" value="DUF726"/>
</dbReference>
<feature type="region of interest" description="Disordered" evidence="10">
    <location>
        <begin position="299"/>
        <end position="320"/>
    </location>
</feature>
<keyword evidence="9" id="KW-0472">Membrane</keyword>
<dbReference type="AlphaFoldDB" id="A0A6A6EJ29"/>
<sequence>MMSFFKKLVHPTASDTEVAAGLDTGPDNDLYATEGPTGIKVVADPTDAVIDIVFVHGLTGNREKTWSHRNGTFWPGAFLSEDFPHARIMTFGYDADVVRFWTIASSNRLDDHGKSLAYALLDRRGQVGQRPIIFIAHSLGGLVCEEALNLSNKRQDLGKILSNTLGLIFMGTPHGGSHLASWGSTVAKYVNIFRGTNREILANLQPGSSDLQRTEEDFQHMLLRDNIKLKVYCFYEALRMNNTVGKIVERESAILPAYDNCSINADHRDMTKFTGRADAGYGQVRGVLERWIQEYETRRSDIEEPAGASTTDGNGRGGASYNGPVFNAPISGRYVIPGTQITGGTANFNFPG</sequence>
<evidence type="ECO:0000256" key="8">
    <source>
        <dbReference type="ARBA" id="ARBA00023128"/>
    </source>
</evidence>
<evidence type="ECO:0008006" key="13">
    <source>
        <dbReference type="Google" id="ProtNLM"/>
    </source>
</evidence>
<evidence type="ECO:0000256" key="3">
    <source>
        <dbReference type="ARBA" id="ARBA00004240"/>
    </source>
</evidence>
<organism evidence="11 12">
    <name type="scientific">Zopfia rhizophila CBS 207.26</name>
    <dbReference type="NCBI Taxonomy" id="1314779"/>
    <lineage>
        <taxon>Eukaryota</taxon>
        <taxon>Fungi</taxon>
        <taxon>Dikarya</taxon>
        <taxon>Ascomycota</taxon>
        <taxon>Pezizomycotina</taxon>
        <taxon>Dothideomycetes</taxon>
        <taxon>Dothideomycetes incertae sedis</taxon>
        <taxon>Zopfiaceae</taxon>
        <taxon>Zopfia</taxon>
    </lineage>
</organism>
<keyword evidence="7" id="KW-1133">Transmembrane helix</keyword>
<dbReference type="Gene3D" id="3.40.50.1820">
    <property type="entry name" value="alpha/beta hydrolase"/>
    <property type="match status" value="1"/>
</dbReference>
<keyword evidence="5" id="KW-0812">Transmembrane</keyword>
<dbReference type="OrthoDB" id="427518at2759"/>
<evidence type="ECO:0000256" key="4">
    <source>
        <dbReference type="ARBA" id="ARBA00009824"/>
    </source>
</evidence>
<dbReference type="PANTHER" id="PTHR48182">
    <property type="entry name" value="PROTEIN SERAC1"/>
    <property type="match status" value="1"/>
</dbReference>
<evidence type="ECO:0000256" key="9">
    <source>
        <dbReference type="ARBA" id="ARBA00023136"/>
    </source>
</evidence>
<comment type="similarity">
    <text evidence="4">Belongs to the TMCO4 family.</text>
</comment>
<keyword evidence="8" id="KW-0496">Mitochondrion</keyword>
<evidence type="ECO:0000256" key="7">
    <source>
        <dbReference type="ARBA" id="ARBA00022989"/>
    </source>
</evidence>
<proteinExistence type="inferred from homology"/>
<accession>A0A6A6EJ29</accession>
<protein>
    <recommendedName>
        <fullName evidence="13">DUF676 domain-containing protein</fullName>
    </recommendedName>
</protein>
<keyword evidence="12" id="KW-1185">Reference proteome</keyword>